<accession>A0AAW5ICF9</accession>
<dbReference type="RefSeq" id="WP_254970046.1">
    <property type="nucleotide sequence ID" value="NZ_JANDWU010000012.1"/>
</dbReference>
<organism evidence="1 2">
    <name type="scientific">Segatella copri</name>
    <dbReference type="NCBI Taxonomy" id="165179"/>
    <lineage>
        <taxon>Bacteria</taxon>
        <taxon>Pseudomonadati</taxon>
        <taxon>Bacteroidota</taxon>
        <taxon>Bacteroidia</taxon>
        <taxon>Bacteroidales</taxon>
        <taxon>Prevotellaceae</taxon>
        <taxon>Segatella</taxon>
    </lineage>
</organism>
<dbReference type="AlphaFoldDB" id="A0AAW5ICF9"/>
<reference evidence="1" key="1">
    <citation type="submission" date="2022-07" db="EMBL/GenBank/DDBJ databases">
        <title>Prevotella copri.</title>
        <authorList>
            <person name="Yang C."/>
        </authorList>
    </citation>
    <scope>NUCLEOTIDE SEQUENCE</scope>
    <source>
        <strain evidence="1">HF1805</strain>
    </source>
</reference>
<name>A0AAW5ICF9_9BACT</name>
<evidence type="ECO:0000313" key="2">
    <source>
        <dbReference type="Proteomes" id="UP001205506"/>
    </source>
</evidence>
<evidence type="ECO:0000313" key="1">
    <source>
        <dbReference type="EMBL" id="MCP9549403.1"/>
    </source>
</evidence>
<dbReference type="EMBL" id="JANDWU010000012">
    <property type="protein sequence ID" value="MCP9549403.1"/>
    <property type="molecule type" value="Genomic_DNA"/>
</dbReference>
<dbReference type="Proteomes" id="UP001205506">
    <property type="component" value="Unassembled WGS sequence"/>
</dbReference>
<proteinExistence type="predicted"/>
<sequence length="561" mass="66375">MDSHTMAHRWTNQDFGRNNGFKSKNTHCDKWNYYSYSTVIAQWVDHKRKVMVVMDLHSDTTPTTNKHRQDIYSGVSDEITVFPYTNYSYSYYDGGQLTSSPESFDYTDRRRLLEYYLQNMYNAYSEFVSSKKLTTLNFTDYWEYADKLCKMYKDTTYKKWLRNPSALIAKNVLTAMRKMVKLHIAGVTATEEFVNTMFGDGTWDAYMTRTESIRKSARTREYIAKVNYHVGYERWYSRCDLPYHSMAEIKADGPRKILLRKFAKLWHDANDNKICEKKKQSIVNATKYLGISDIQSYELPSGWSINDFRITVRSVIVDGEVVYKPIHCMDEWRILGWCNVPVFEFRYNEFKAAKDTKKFKERYIKKATILGRLEKGKSLYIKVLAKSLKVEDLTEEQTHLYNEFVAFQEKELGRIERGRKIRIQEEARIAAEKAAKLEAYKSRGVEGMRDLWREHLCSIYEYDRLDDYYYGGNVLLRWSKNHDYIETSKNIKLSIEQCKKYWKIISIWHENPSKFKSIQMTTKTGTYQVTSYNDDILTAGCHKIAYQEMKRMMKEILGDAA</sequence>
<protein>
    <submittedName>
        <fullName evidence="1">Uncharacterized protein</fullName>
    </submittedName>
</protein>
<gene>
    <name evidence="1" type="ORF">NNC68_07945</name>
</gene>
<comment type="caution">
    <text evidence="1">The sequence shown here is derived from an EMBL/GenBank/DDBJ whole genome shotgun (WGS) entry which is preliminary data.</text>
</comment>